<evidence type="ECO:0000256" key="1">
    <source>
        <dbReference type="SAM" id="MobiDB-lite"/>
    </source>
</evidence>
<evidence type="ECO:0000313" key="3">
    <source>
        <dbReference type="Proteomes" id="UP000492821"/>
    </source>
</evidence>
<feature type="region of interest" description="Disordered" evidence="1">
    <location>
        <begin position="23"/>
        <end position="53"/>
    </location>
</feature>
<protein>
    <submittedName>
        <fullName evidence="4">Secreted protein</fullName>
    </submittedName>
</protein>
<feature type="compositionally biased region" description="Basic and acidic residues" evidence="1">
    <location>
        <begin position="74"/>
        <end position="95"/>
    </location>
</feature>
<keyword evidence="3" id="KW-1185">Reference proteome</keyword>
<feature type="region of interest" description="Disordered" evidence="1">
    <location>
        <begin position="74"/>
        <end position="109"/>
    </location>
</feature>
<sequence length="109" mass="11472">MRFLLIVGLACLLAVYIHALPNPPHGGPLASPPAAGYPPNIYDKSPIEPKPQVNGEVHAPKGGAISNAIARAIEKKKEKARQEAEARKKEAERVRNQGNGGTPVAPPSA</sequence>
<feature type="signal peptide" evidence="2">
    <location>
        <begin position="1"/>
        <end position="19"/>
    </location>
</feature>
<evidence type="ECO:0000313" key="4">
    <source>
        <dbReference type="WBParaSite" id="Pan_g295.t1"/>
    </source>
</evidence>
<reference evidence="3" key="1">
    <citation type="journal article" date="2013" name="Genetics">
        <title>The draft genome and transcriptome of Panagrellus redivivus are shaped by the harsh demands of a free-living lifestyle.</title>
        <authorList>
            <person name="Srinivasan J."/>
            <person name="Dillman A.R."/>
            <person name="Macchietto M.G."/>
            <person name="Heikkinen L."/>
            <person name="Lakso M."/>
            <person name="Fracchia K.M."/>
            <person name="Antoshechkin I."/>
            <person name="Mortazavi A."/>
            <person name="Wong G."/>
            <person name="Sternberg P.W."/>
        </authorList>
    </citation>
    <scope>NUCLEOTIDE SEQUENCE [LARGE SCALE GENOMIC DNA]</scope>
    <source>
        <strain evidence="3">MT8872</strain>
    </source>
</reference>
<dbReference type="Proteomes" id="UP000492821">
    <property type="component" value="Unassembled WGS sequence"/>
</dbReference>
<feature type="chain" id="PRO_5028945022" evidence="2">
    <location>
        <begin position="20"/>
        <end position="109"/>
    </location>
</feature>
<evidence type="ECO:0000256" key="2">
    <source>
        <dbReference type="SAM" id="SignalP"/>
    </source>
</evidence>
<reference evidence="4" key="2">
    <citation type="submission" date="2020-10" db="UniProtKB">
        <authorList>
            <consortium name="WormBaseParasite"/>
        </authorList>
    </citation>
    <scope>IDENTIFICATION</scope>
</reference>
<accession>A0A7E4VVL7</accession>
<name>A0A7E4VVL7_PANRE</name>
<organism evidence="3 4">
    <name type="scientific">Panagrellus redivivus</name>
    <name type="common">Microworm</name>
    <dbReference type="NCBI Taxonomy" id="6233"/>
    <lineage>
        <taxon>Eukaryota</taxon>
        <taxon>Metazoa</taxon>
        <taxon>Ecdysozoa</taxon>
        <taxon>Nematoda</taxon>
        <taxon>Chromadorea</taxon>
        <taxon>Rhabditida</taxon>
        <taxon>Tylenchina</taxon>
        <taxon>Panagrolaimomorpha</taxon>
        <taxon>Panagrolaimoidea</taxon>
        <taxon>Panagrolaimidae</taxon>
        <taxon>Panagrellus</taxon>
    </lineage>
</organism>
<dbReference type="WBParaSite" id="Pan_g295.t1">
    <property type="protein sequence ID" value="Pan_g295.t1"/>
    <property type="gene ID" value="Pan_g295"/>
</dbReference>
<proteinExistence type="predicted"/>
<dbReference type="AlphaFoldDB" id="A0A7E4VVL7"/>
<keyword evidence="2" id="KW-0732">Signal</keyword>